<proteinExistence type="predicted"/>
<dbReference type="GO" id="GO:0016301">
    <property type="term" value="F:kinase activity"/>
    <property type="evidence" value="ECO:0007669"/>
    <property type="project" value="InterPro"/>
</dbReference>
<evidence type="ECO:0000313" key="3">
    <source>
        <dbReference type="EMBL" id="GLW69790.1"/>
    </source>
</evidence>
<gene>
    <name evidence="3" type="ORF">Kpho02_20890</name>
</gene>
<dbReference type="PANTHER" id="PTHR39426:SF1">
    <property type="entry name" value="HOMOLOGY TO DEATH-ON-CURING PROTEIN OF PHAGE P1"/>
    <property type="match status" value="1"/>
</dbReference>
<protein>
    <recommendedName>
        <fullName evidence="2">Fido domain-containing protein</fullName>
    </recommendedName>
</protein>
<dbReference type="InterPro" id="IPR053737">
    <property type="entry name" value="Type_II_TA_Toxin"/>
</dbReference>
<dbReference type="AlphaFoldDB" id="A0A9W6Q4I2"/>
<feature type="compositionally biased region" description="Basic and acidic residues" evidence="1">
    <location>
        <begin position="1"/>
        <end position="20"/>
    </location>
</feature>
<feature type="region of interest" description="Disordered" evidence="1">
    <location>
        <begin position="1"/>
        <end position="21"/>
    </location>
</feature>
<dbReference type="EMBL" id="BSSA01000005">
    <property type="protein sequence ID" value="GLW69790.1"/>
    <property type="molecule type" value="Genomic_DNA"/>
</dbReference>
<dbReference type="Pfam" id="PF02661">
    <property type="entry name" value="Fic"/>
    <property type="match status" value="1"/>
</dbReference>
<dbReference type="Gene3D" id="1.20.120.1870">
    <property type="entry name" value="Fic/DOC protein, Fido domain"/>
    <property type="match status" value="1"/>
</dbReference>
<name>A0A9W6Q4I2_9ACTN</name>
<dbReference type="PANTHER" id="PTHR39426">
    <property type="entry name" value="HOMOLOGY TO DEATH-ON-CURING PROTEIN OF PHAGE P1"/>
    <property type="match status" value="1"/>
</dbReference>
<reference evidence="3" key="1">
    <citation type="submission" date="2023-02" db="EMBL/GenBank/DDBJ databases">
        <title>Kitasatospora phosalacinea NBRC 14627.</title>
        <authorList>
            <person name="Ichikawa N."/>
            <person name="Sato H."/>
            <person name="Tonouchi N."/>
        </authorList>
    </citation>
    <scope>NUCLEOTIDE SEQUENCE</scope>
    <source>
        <strain evidence="3">NBRC 14627</strain>
    </source>
</reference>
<dbReference type="InterPro" id="IPR006440">
    <property type="entry name" value="Doc"/>
</dbReference>
<evidence type="ECO:0000256" key="1">
    <source>
        <dbReference type="SAM" id="MobiDB-lite"/>
    </source>
</evidence>
<dbReference type="InterPro" id="IPR003812">
    <property type="entry name" value="Fido"/>
</dbReference>
<dbReference type="Proteomes" id="UP001165041">
    <property type="component" value="Unassembled WGS sequence"/>
</dbReference>
<evidence type="ECO:0000259" key="2">
    <source>
        <dbReference type="Pfam" id="PF02661"/>
    </source>
</evidence>
<organism evidence="3 4">
    <name type="scientific">Kitasatospora phosalacinea</name>
    <dbReference type="NCBI Taxonomy" id="2065"/>
    <lineage>
        <taxon>Bacteria</taxon>
        <taxon>Bacillati</taxon>
        <taxon>Actinomycetota</taxon>
        <taxon>Actinomycetes</taxon>
        <taxon>Kitasatosporales</taxon>
        <taxon>Streptomycetaceae</taxon>
        <taxon>Kitasatospora</taxon>
    </lineage>
</organism>
<comment type="caution">
    <text evidence="3">The sequence shown here is derived from an EMBL/GenBank/DDBJ whole genome shotgun (WGS) entry which is preliminary data.</text>
</comment>
<feature type="domain" description="Fido" evidence="2">
    <location>
        <begin position="31"/>
        <end position="95"/>
    </location>
</feature>
<accession>A0A9W6Q4I2</accession>
<dbReference type="RefSeq" id="WP_285735656.1">
    <property type="nucleotide sequence ID" value="NZ_BSSA01000005.1"/>
</dbReference>
<sequence length="151" mass="16640">MSGRVDEQPEHRNGPDHPDYLDEEDVAYLLGEVAVVRDRALLRSALGRPRASAFGADAYPGVWAKAVALGESVMRNHPMTDRNKRTGFESMLLFLDYNGQPYVDPHPDDAVAFVLRLAQGGYAGRFEEAVADFRRILGASGPGGRARVTRR</sequence>
<evidence type="ECO:0000313" key="4">
    <source>
        <dbReference type="Proteomes" id="UP001165041"/>
    </source>
</evidence>